<dbReference type="AlphaFoldDB" id="A0A9N9BM37"/>
<organism evidence="1 2">
    <name type="scientific">Acaulospora morrowiae</name>
    <dbReference type="NCBI Taxonomy" id="94023"/>
    <lineage>
        <taxon>Eukaryota</taxon>
        <taxon>Fungi</taxon>
        <taxon>Fungi incertae sedis</taxon>
        <taxon>Mucoromycota</taxon>
        <taxon>Glomeromycotina</taxon>
        <taxon>Glomeromycetes</taxon>
        <taxon>Diversisporales</taxon>
        <taxon>Acaulosporaceae</taxon>
        <taxon>Acaulospora</taxon>
    </lineage>
</organism>
<dbReference type="Proteomes" id="UP000789342">
    <property type="component" value="Unassembled WGS sequence"/>
</dbReference>
<comment type="caution">
    <text evidence="1">The sequence shown here is derived from an EMBL/GenBank/DDBJ whole genome shotgun (WGS) entry which is preliminary data.</text>
</comment>
<protein>
    <submittedName>
        <fullName evidence="1">8991_t:CDS:1</fullName>
    </submittedName>
</protein>
<dbReference type="EMBL" id="CAJVPV010004209">
    <property type="protein sequence ID" value="CAG8568806.1"/>
    <property type="molecule type" value="Genomic_DNA"/>
</dbReference>
<sequence>MTVPPPFKRPPFPPEIDPAKIARKYICGMRRDPNESWKNEPSEVKDYYKHLATLTKIELCNLRRLNEIRIINYEGLGKRHQHEDEVSITKVPHFERQTPALPMEENNIDDEGWIPVAYEPIGNEVWAPILYKPLMIFRCAFHEFLDCPCQNNF</sequence>
<keyword evidence="2" id="KW-1185">Reference proteome</keyword>
<evidence type="ECO:0000313" key="2">
    <source>
        <dbReference type="Proteomes" id="UP000789342"/>
    </source>
</evidence>
<proteinExistence type="predicted"/>
<reference evidence="1" key="1">
    <citation type="submission" date="2021-06" db="EMBL/GenBank/DDBJ databases">
        <authorList>
            <person name="Kallberg Y."/>
            <person name="Tangrot J."/>
            <person name="Rosling A."/>
        </authorList>
    </citation>
    <scope>NUCLEOTIDE SEQUENCE</scope>
    <source>
        <strain evidence="1">CL551</strain>
    </source>
</reference>
<accession>A0A9N9BM37</accession>
<gene>
    <name evidence="1" type="ORF">AMORRO_LOCUS6367</name>
</gene>
<evidence type="ECO:0000313" key="1">
    <source>
        <dbReference type="EMBL" id="CAG8568806.1"/>
    </source>
</evidence>
<name>A0A9N9BM37_9GLOM</name>